<accession>A0AAN6UZ91</accession>
<feature type="compositionally biased region" description="Polar residues" evidence="8">
    <location>
        <begin position="127"/>
        <end position="143"/>
    </location>
</feature>
<evidence type="ECO:0000313" key="11">
    <source>
        <dbReference type="Proteomes" id="UP001302676"/>
    </source>
</evidence>
<dbReference type="GO" id="GO:0003677">
    <property type="term" value="F:DNA binding"/>
    <property type="evidence" value="ECO:0007669"/>
    <property type="project" value="UniProtKB-KW"/>
</dbReference>
<keyword evidence="11" id="KW-1185">Reference proteome</keyword>
<feature type="compositionally biased region" description="Low complexity" evidence="8">
    <location>
        <begin position="144"/>
        <end position="177"/>
    </location>
</feature>
<evidence type="ECO:0000256" key="4">
    <source>
        <dbReference type="ARBA" id="ARBA00023015"/>
    </source>
</evidence>
<dbReference type="InterPro" id="IPR001138">
    <property type="entry name" value="Zn2Cys6_DnaBD"/>
</dbReference>
<comment type="caution">
    <text evidence="10">The sequence shown here is derived from an EMBL/GenBank/DDBJ whole genome shotgun (WGS) entry which is preliminary data.</text>
</comment>
<keyword evidence="2" id="KW-0479">Metal-binding</keyword>
<evidence type="ECO:0000256" key="2">
    <source>
        <dbReference type="ARBA" id="ARBA00022723"/>
    </source>
</evidence>
<comment type="subcellular location">
    <subcellularLocation>
        <location evidence="1">Nucleus</location>
    </subcellularLocation>
</comment>
<dbReference type="SUPFAM" id="SSF57701">
    <property type="entry name" value="Zn2/Cys6 DNA-binding domain"/>
    <property type="match status" value="1"/>
</dbReference>
<reference evidence="10" key="2">
    <citation type="submission" date="2023-05" db="EMBL/GenBank/DDBJ databases">
        <authorList>
            <consortium name="Lawrence Berkeley National Laboratory"/>
            <person name="Steindorff A."/>
            <person name="Hensen N."/>
            <person name="Bonometti L."/>
            <person name="Westerberg I."/>
            <person name="Brannstrom I.O."/>
            <person name="Guillou S."/>
            <person name="Cros-Aarteil S."/>
            <person name="Calhoun S."/>
            <person name="Haridas S."/>
            <person name="Kuo A."/>
            <person name="Mondo S."/>
            <person name="Pangilinan J."/>
            <person name="Riley R."/>
            <person name="Labutti K."/>
            <person name="Andreopoulos B."/>
            <person name="Lipzen A."/>
            <person name="Chen C."/>
            <person name="Yanf M."/>
            <person name="Daum C."/>
            <person name="Ng V."/>
            <person name="Clum A."/>
            <person name="Ohm R."/>
            <person name="Martin F."/>
            <person name="Silar P."/>
            <person name="Natvig D."/>
            <person name="Lalanne C."/>
            <person name="Gautier V."/>
            <person name="Ament-Velasquez S.L."/>
            <person name="Kruys A."/>
            <person name="Hutchinson M.I."/>
            <person name="Powell A.J."/>
            <person name="Barry K."/>
            <person name="Miller A.N."/>
            <person name="Grigoriev I.V."/>
            <person name="Debuchy R."/>
            <person name="Gladieux P."/>
            <person name="Thoren M.H."/>
            <person name="Johannesson H."/>
        </authorList>
    </citation>
    <scope>NUCLEOTIDE SEQUENCE</scope>
    <source>
        <strain evidence="10">CBS 141.50</strain>
    </source>
</reference>
<dbReference type="PANTHER" id="PTHR31313">
    <property type="entry name" value="TY1 ENHANCER ACTIVATOR"/>
    <property type="match status" value="1"/>
</dbReference>
<gene>
    <name evidence="10" type="ORF">C8A04DRAFT_39246</name>
</gene>
<dbReference type="SMART" id="SM00066">
    <property type="entry name" value="GAL4"/>
    <property type="match status" value="1"/>
</dbReference>
<dbReference type="GO" id="GO:0005634">
    <property type="term" value="C:nucleus"/>
    <property type="evidence" value="ECO:0007669"/>
    <property type="project" value="UniProtKB-SubCell"/>
</dbReference>
<evidence type="ECO:0000313" key="10">
    <source>
        <dbReference type="EMBL" id="KAK4141210.1"/>
    </source>
</evidence>
<dbReference type="Gene3D" id="4.10.240.10">
    <property type="entry name" value="Zn(2)-C6 fungal-type DNA-binding domain"/>
    <property type="match status" value="1"/>
</dbReference>
<evidence type="ECO:0000256" key="6">
    <source>
        <dbReference type="ARBA" id="ARBA00023163"/>
    </source>
</evidence>
<dbReference type="EMBL" id="MU853615">
    <property type="protein sequence ID" value="KAK4141210.1"/>
    <property type="molecule type" value="Genomic_DNA"/>
</dbReference>
<evidence type="ECO:0000259" key="9">
    <source>
        <dbReference type="PROSITE" id="PS50048"/>
    </source>
</evidence>
<dbReference type="Pfam" id="PF00172">
    <property type="entry name" value="Zn_clus"/>
    <property type="match status" value="1"/>
</dbReference>
<dbReference type="Proteomes" id="UP001302676">
    <property type="component" value="Unassembled WGS sequence"/>
</dbReference>
<evidence type="ECO:0000256" key="7">
    <source>
        <dbReference type="ARBA" id="ARBA00023242"/>
    </source>
</evidence>
<keyword evidence="4" id="KW-0805">Transcription regulation</keyword>
<dbReference type="PROSITE" id="PS50048">
    <property type="entry name" value="ZN2_CY6_FUNGAL_2"/>
    <property type="match status" value="1"/>
</dbReference>
<dbReference type="InterPro" id="IPR036864">
    <property type="entry name" value="Zn2-C6_fun-type_DNA-bd_sf"/>
</dbReference>
<organism evidence="10 11">
    <name type="scientific">Dichotomopilus funicola</name>
    <dbReference type="NCBI Taxonomy" id="1934379"/>
    <lineage>
        <taxon>Eukaryota</taxon>
        <taxon>Fungi</taxon>
        <taxon>Dikarya</taxon>
        <taxon>Ascomycota</taxon>
        <taxon>Pezizomycotina</taxon>
        <taxon>Sordariomycetes</taxon>
        <taxon>Sordariomycetidae</taxon>
        <taxon>Sordariales</taxon>
        <taxon>Chaetomiaceae</taxon>
        <taxon>Dichotomopilus</taxon>
    </lineage>
</organism>
<dbReference type="GO" id="GO:0000981">
    <property type="term" value="F:DNA-binding transcription factor activity, RNA polymerase II-specific"/>
    <property type="evidence" value="ECO:0007669"/>
    <property type="project" value="InterPro"/>
</dbReference>
<dbReference type="GeneID" id="87821126"/>
<dbReference type="CDD" id="cd00067">
    <property type="entry name" value="GAL4"/>
    <property type="match status" value="1"/>
</dbReference>
<dbReference type="GO" id="GO:0008270">
    <property type="term" value="F:zinc ion binding"/>
    <property type="evidence" value="ECO:0007669"/>
    <property type="project" value="InterPro"/>
</dbReference>
<evidence type="ECO:0000256" key="5">
    <source>
        <dbReference type="ARBA" id="ARBA00023125"/>
    </source>
</evidence>
<name>A0AAN6UZ91_9PEZI</name>
<feature type="domain" description="Zn(2)-C6 fungal-type" evidence="9">
    <location>
        <begin position="48"/>
        <end position="78"/>
    </location>
</feature>
<dbReference type="AlphaFoldDB" id="A0AAN6UZ91"/>
<feature type="region of interest" description="Disordered" evidence="8">
    <location>
        <begin position="127"/>
        <end position="193"/>
    </location>
</feature>
<keyword evidence="6" id="KW-0804">Transcription</keyword>
<feature type="region of interest" description="Disordered" evidence="8">
    <location>
        <begin position="1"/>
        <end position="38"/>
    </location>
</feature>
<evidence type="ECO:0000256" key="8">
    <source>
        <dbReference type="SAM" id="MobiDB-lite"/>
    </source>
</evidence>
<reference evidence="10" key="1">
    <citation type="journal article" date="2023" name="Mol. Phylogenet. Evol.">
        <title>Genome-scale phylogeny and comparative genomics of the fungal order Sordariales.</title>
        <authorList>
            <person name="Hensen N."/>
            <person name="Bonometti L."/>
            <person name="Westerberg I."/>
            <person name="Brannstrom I.O."/>
            <person name="Guillou S."/>
            <person name="Cros-Aarteil S."/>
            <person name="Calhoun S."/>
            <person name="Haridas S."/>
            <person name="Kuo A."/>
            <person name="Mondo S."/>
            <person name="Pangilinan J."/>
            <person name="Riley R."/>
            <person name="LaButti K."/>
            <person name="Andreopoulos B."/>
            <person name="Lipzen A."/>
            <person name="Chen C."/>
            <person name="Yan M."/>
            <person name="Daum C."/>
            <person name="Ng V."/>
            <person name="Clum A."/>
            <person name="Steindorff A."/>
            <person name="Ohm R.A."/>
            <person name="Martin F."/>
            <person name="Silar P."/>
            <person name="Natvig D.O."/>
            <person name="Lalanne C."/>
            <person name="Gautier V."/>
            <person name="Ament-Velasquez S.L."/>
            <person name="Kruys A."/>
            <person name="Hutchinson M.I."/>
            <person name="Powell A.J."/>
            <person name="Barry K."/>
            <person name="Miller A.N."/>
            <person name="Grigoriev I.V."/>
            <person name="Debuchy R."/>
            <person name="Gladieux P."/>
            <person name="Hiltunen Thoren M."/>
            <person name="Johannesson H."/>
        </authorList>
    </citation>
    <scope>NUCLEOTIDE SEQUENCE</scope>
    <source>
        <strain evidence="10">CBS 141.50</strain>
    </source>
</reference>
<keyword evidence="3" id="KW-0862">Zinc</keyword>
<evidence type="ECO:0000256" key="3">
    <source>
        <dbReference type="ARBA" id="ARBA00022833"/>
    </source>
</evidence>
<dbReference type="PANTHER" id="PTHR31313:SF81">
    <property type="entry name" value="TY1 ENHANCER ACTIVATOR"/>
    <property type="match status" value="1"/>
</dbReference>
<keyword evidence="5" id="KW-0238">DNA-binding</keyword>
<evidence type="ECO:0000256" key="1">
    <source>
        <dbReference type="ARBA" id="ARBA00004123"/>
    </source>
</evidence>
<proteinExistence type="predicted"/>
<dbReference type="InterPro" id="IPR051615">
    <property type="entry name" value="Transcr_Regulatory_Elem"/>
</dbReference>
<keyword evidence="7" id="KW-0539">Nucleus</keyword>
<dbReference type="CDD" id="cd12148">
    <property type="entry name" value="fungal_TF_MHR"/>
    <property type="match status" value="1"/>
</dbReference>
<sequence length="814" mass="88177">MGPPSYRQIQPAPIRAQRSGAPSNSSGPGGGRLSAKGLTKRLKAVTQACHTCRRNKAKCDGVRPRCGGCTTRGSACGYDGEAGQSRQAALRTRLEELEKLVGDLRSMPDAEAERLLQRLRASANDSVLGTASESRSPAPTTIPASVASSESSFPSRSSAPSPASSGTSGATGATSVSDDGSIIAGSSPRSAQHPITDDLAELLHMDLPLPNAKTTWAGVESFFSSCGRLFHIYSPQQMEAYYKTVFGVDGKPDTSQKLAICCLHAVAAVGIQYNPNDFQKGLEKTFHEVSRRFFSEVMEERPLDTIKVCTLFALYNILDKATVALAYVEVGLSMSKRQSSSTGVCHPSMVSAEEWIDFRRTWRALLFFSSWLSSTLGYISGADDTEFAKLLPIAEQDHDSYSAEIGELVQAEMTKLTLLEAGILRNHLAVEELTTLGLDGVIRELQDWHGQLPDTMQLSSLFRYDWPPLVRWSIYYLHLLYHGAFMLVYRRIAAHCVRLQRTGVGLAAASKEPTMLSLVEQGITSARDTARIVSLLLEDQGVFRRCWIVIFQTHTACVVLLHSVAQRQAQGFPPSSWADDLKLARQCLDVLGFCGAVDPVALRFRVRLTGIYDSLLTSGHSPQLHLAHIEDWVPPHPDQTQDEVPAEPHPVSYMFALPPPSMANNALFQLSFSLLFALCKPWSDTSNLTSASAADLLLASTTAGNPEAAGTFPAITASPTSAASPSATEGLTIASSPTDTHSTAASVVAADNDRTRLLDNMDWDFGKATPFRWDTDGMGMLHDGEVVGESCFLDSEAPNGWTLAEDLDEVDVVE</sequence>
<dbReference type="RefSeq" id="XP_062634581.1">
    <property type="nucleotide sequence ID" value="XM_062784513.1"/>
</dbReference>
<protein>
    <recommendedName>
        <fullName evidence="9">Zn(2)-C6 fungal-type domain-containing protein</fullName>
    </recommendedName>
</protein>
<dbReference type="PROSITE" id="PS00463">
    <property type="entry name" value="ZN2_CY6_FUNGAL_1"/>
    <property type="match status" value="1"/>
</dbReference>